<dbReference type="GO" id="GO:0071011">
    <property type="term" value="C:precatalytic spliceosome"/>
    <property type="evidence" value="ECO:0007669"/>
    <property type="project" value="TreeGrafter"/>
</dbReference>
<dbReference type="PANTHER" id="PTHR20978">
    <property type="entry name" value="SPLICING FACTOR 3B SUBUNIT 5"/>
    <property type="match status" value="1"/>
</dbReference>
<dbReference type="GO" id="GO:0000398">
    <property type="term" value="P:mRNA splicing, via spliceosome"/>
    <property type="evidence" value="ECO:0007669"/>
    <property type="project" value="InterPro"/>
</dbReference>
<evidence type="ECO:0000256" key="1">
    <source>
        <dbReference type="ARBA" id="ARBA00009568"/>
    </source>
</evidence>
<dbReference type="STRING" id="1173061.A0A0J9XJC4"/>
<dbReference type="OrthoDB" id="274726at2759"/>
<dbReference type="EMBL" id="CCBN010000018">
    <property type="protein sequence ID" value="CDO57111.1"/>
    <property type="molecule type" value="Genomic_DNA"/>
</dbReference>
<dbReference type="GO" id="GO:0005686">
    <property type="term" value="C:U2 snRNP"/>
    <property type="evidence" value="ECO:0007669"/>
    <property type="project" value="TreeGrafter"/>
</dbReference>
<comment type="caution">
    <text evidence="2">The sequence shown here is derived from an EMBL/GenBank/DDBJ whole genome shotgun (WGS) entry which is preliminary data.</text>
</comment>
<dbReference type="PIRSF" id="PIRSF037010">
    <property type="entry name" value="Splicing_factor_3B_subunit_5"/>
    <property type="match status" value="1"/>
</dbReference>
<protein>
    <submittedName>
        <fullName evidence="2">Similar to Saccharomyces cerevisiae YNL138W-A YSF3 Component of the SF3b subcomplex of the U2 snRNP (Partial)</fullName>
    </submittedName>
</protein>
<accession>A0A0J9XJC4</accession>
<dbReference type="InterPro" id="IPR009846">
    <property type="entry name" value="SF3b5/RDS3-10"/>
</dbReference>
<dbReference type="Pfam" id="PF07189">
    <property type="entry name" value="SF3b10"/>
    <property type="match status" value="1"/>
</dbReference>
<dbReference type="InterPro" id="IPR017089">
    <property type="entry name" value="Splicing_factor_3B_subunit_5"/>
</dbReference>
<dbReference type="AlphaFoldDB" id="A0A0J9XJC4"/>
<organism evidence="2 3">
    <name type="scientific">Geotrichum candidum</name>
    <name type="common">Oospora lactis</name>
    <name type="synonym">Dipodascus geotrichum</name>
    <dbReference type="NCBI Taxonomy" id="1173061"/>
    <lineage>
        <taxon>Eukaryota</taxon>
        <taxon>Fungi</taxon>
        <taxon>Dikarya</taxon>
        <taxon>Ascomycota</taxon>
        <taxon>Saccharomycotina</taxon>
        <taxon>Dipodascomycetes</taxon>
        <taxon>Dipodascales</taxon>
        <taxon>Dipodascaceae</taxon>
        <taxon>Geotrichum</taxon>
    </lineage>
</organism>
<evidence type="ECO:0000313" key="3">
    <source>
        <dbReference type="Proteomes" id="UP000242525"/>
    </source>
</evidence>
<proteinExistence type="inferred from homology"/>
<gene>
    <name evidence="2" type="ORF">BN980_GECA18s02463g</name>
</gene>
<name>A0A0J9XJC4_GEOCN</name>
<reference evidence="2" key="1">
    <citation type="submission" date="2014-03" db="EMBL/GenBank/DDBJ databases">
        <authorList>
            <person name="Casaregola S."/>
        </authorList>
    </citation>
    <scope>NUCLEOTIDE SEQUENCE [LARGE SCALE GENOMIC DNA]</scope>
    <source>
        <strain evidence="2">CLIB 918</strain>
    </source>
</reference>
<sequence>MADRLRDQQKFEHLQNRYIGVGTPDTTRYEWQTNVHRDTYTSFVGHPALLEYLSIGLGEPQAVVKTQFIDKMIQPCGPPPSKD</sequence>
<feature type="non-terminal residue" evidence="2">
    <location>
        <position position="83"/>
    </location>
</feature>
<evidence type="ECO:0000313" key="2">
    <source>
        <dbReference type="EMBL" id="CDO57111.1"/>
    </source>
</evidence>
<dbReference type="PANTHER" id="PTHR20978:SF0">
    <property type="entry name" value="SPLICING FACTOR 3B SUBUNIT 5"/>
    <property type="match status" value="1"/>
</dbReference>
<comment type="similarity">
    <text evidence="1">Belongs to the SF3B5 family.</text>
</comment>
<keyword evidence="3" id="KW-1185">Reference proteome</keyword>
<dbReference type="Proteomes" id="UP000242525">
    <property type="component" value="Unassembled WGS sequence"/>
</dbReference>